<dbReference type="EMBL" id="JACEFB010000001">
    <property type="protein sequence ID" value="MBA2224952.1"/>
    <property type="molecule type" value="Genomic_DNA"/>
</dbReference>
<dbReference type="AlphaFoldDB" id="A0A7V8VC04"/>
<sequence>MHTILRQLRRWRSRERLLRLAWGLGRTLAVLLAVLAGACLIDWFIDRYSGSQTWRDWRNSSWLLWPADPLDTGETPFWLVRLPLTAGQVALAAWLLYHWVYRPVRQTPPIDDLAFQAEQAFPAFEHRLVTAVQLNRRGAKTQGMSRALIAQVTEEAEALAQRYDFLSLLDTSRWQKALAWLLPVLMGWGLFVAINPSLAAVLVLRQALLPVDIPRRIHLENLTPELWPVGADVTVRVRVTGRFREDLVGVLRLVPDGQPEEFYELHWARTLDDGSAEFETRLPPMSQDFSFLARLGDGRMREPGRVRFEPPPQLAPDDPSSPPLIGEIELPAWLGRRPDGSPYLRRNDGWSRGEIVDALPQSRLRITARFNKPVAQAYLVPILRGEGLREHPLVPLPPLVLAEDRRSAFWTLPAQPRLIAYRLDLTDDYGFTNPLPIRRNIRLWEDRPPVVEWKPESTRDPNRASADWAPGVNPKDFEWDMPLAPNGRIQVIYVARSDAGIGRANIAYRVVPRGIPADAYPEEIRRIQHPRDDPQGLVFQRLPLRPFTGNPQELQLGEFILDLGKFEKSGKFGEVELYHLPASDPWEEPSGLVAGGCKNFEIAGLQKRLPDGSWAKLEVGDTVELYVEVYDRLTPLAWSATRRGIFPLPQLAAMDRETLLSLPRTAQGDLDLSRLPPRPAGYPREAKRKFVVTEADAEIAFRLRDEGRQRLREKLQQIAEDQTRVFQPKR</sequence>
<dbReference type="RefSeq" id="WP_194536361.1">
    <property type="nucleotide sequence ID" value="NZ_JACEFB010000001.1"/>
</dbReference>
<feature type="transmembrane region" description="Helical" evidence="1">
    <location>
        <begin position="177"/>
        <end position="204"/>
    </location>
</feature>
<gene>
    <name evidence="2" type="ORF">H0921_02115</name>
</gene>
<feature type="transmembrane region" description="Helical" evidence="1">
    <location>
        <begin position="78"/>
        <end position="97"/>
    </location>
</feature>
<keyword evidence="3" id="KW-1185">Reference proteome</keyword>
<evidence type="ECO:0008006" key="4">
    <source>
        <dbReference type="Google" id="ProtNLM"/>
    </source>
</evidence>
<comment type="caution">
    <text evidence="2">The sequence shown here is derived from an EMBL/GenBank/DDBJ whole genome shotgun (WGS) entry which is preliminary data.</text>
</comment>
<protein>
    <recommendedName>
        <fullName evidence="4">DUF4175 domain-containing protein</fullName>
    </recommendedName>
</protein>
<keyword evidence="1" id="KW-0812">Transmembrane</keyword>
<name>A0A7V8VC04_9BACT</name>
<organism evidence="2 3">
    <name type="scientific">Thermogemmata fonticola</name>
    <dbReference type="NCBI Taxonomy" id="2755323"/>
    <lineage>
        <taxon>Bacteria</taxon>
        <taxon>Pseudomonadati</taxon>
        <taxon>Planctomycetota</taxon>
        <taxon>Planctomycetia</taxon>
        <taxon>Gemmatales</taxon>
        <taxon>Gemmataceae</taxon>
        <taxon>Thermogemmata</taxon>
    </lineage>
</organism>
<evidence type="ECO:0000313" key="3">
    <source>
        <dbReference type="Proteomes" id="UP000542342"/>
    </source>
</evidence>
<accession>A0A7V8VC04</accession>
<keyword evidence="1" id="KW-0472">Membrane</keyword>
<proteinExistence type="predicted"/>
<keyword evidence="1" id="KW-1133">Transmembrane helix</keyword>
<reference evidence="2 3" key="1">
    <citation type="submission" date="2020-07" db="EMBL/GenBank/DDBJ databases">
        <title>Thermogemmata thermophila gen. nov., sp. nov., a novel moderate thermophilic planctomycete from a Kamchatka hot spring.</title>
        <authorList>
            <person name="Elcheninov A.G."/>
            <person name="Podosokorskaya O.A."/>
            <person name="Kovaleva O.L."/>
            <person name="Novikov A."/>
            <person name="Bonch-Osmolovskaya E.A."/>
            <person name="Toshchakov S.V."/>
            <person name="Kublanov I.V."/>
        </authorList>
    </citation>
    <scope>NUCLEOTIDE SEQUENCE [LARGE SCALE GENOMIC DNA]</scope>
    <source>
        <strain evidence="2 3">2918</strain>
    </source>
</reference>
<feature type="transmembrane region" description="Helical" evidence="1">
    <location>
        <begin position="20"/>
        <end position="45"/>
    </location>
</feature>
<evidence type="ECO:0000256" key="1">
    <source>
        <dbReference type="SAM" id="Phobius"/>
    </source>
</evidence>
<evidence type="ECO:0000313" key="2">
    <source>
        <dbReference type="EMBL" id="MBA2224952.1"/>
    </source>
</evidence>
<dbReference type="Proteomes" id="UP000542342">
    <property type="component" value="Unassembled WGS sequence"/>
</dbReference>